<dbReference type="PANTHER" id="PTHR24056:SF107">
    <property type="entry name" value="CYCLIN-DEPENDENT KINASE 11A-RELATED"/>
    <property type="match status" value="1"/>
</dbReference>
<feature type="compositionally biased region" description="Basic and acidic residues" evidence="11">
    <location>
        <begin position="8"/>
        <end position="32"/>
    </location>
</feature>
<feature type="compositionally biased region" description="Basic residues" evidence="11">
    <location>
        <begin position="33"/>
        <end position="42"/>
    </location>
</feature>
<organism evidence="13 14">
    <name type="scientific">Zizania palustris</name>
    <name type="common">Northern wild rice</name>
    <dbReference type="NCBI Taxonomy" id="103762"/>
    <lineage>
        <taxon>Eukaryota</taxon>
        <taxon>Viridiplantae</taxon>
        <taxon>Streptophyta</taxon>
        <taxon>Embryophyta</taxon>
        <taxon>Tracheophyta</taxon>
        <taxon>Spermatophyta</taxon>
        <taxon>Magnoliopsida</taxon>
        <taxon>Liliopsida</taxon>
        <taxon>Poales</taxon>
        <taxon>Poaceae</taxon>
        <taxon>BOP clade</taxon>
        <taxon>Oryzoideae</taxon>
        <taxon>Oryzeae</taxon>
        <taxon>Zizaniinae</taxon>
        <taxon>Zizania</taxon>
    </lineage>
</organism>
<dbReference type="InterPro" id="IPR045267">
    <property type="entry name" value="CDK11/PITSLRE_STKc"/>
</dbReference>
<evidence type="ECO:0000256" key="10">
    <source>
        <dbReference type="ARBA" id="ARBA00049280"/>
    </source>
</evidence>
<keyword evidence="2" id="KW-0723">Serine/threonine-protein kinase</keyword>
<feature type="compositionally biased region" description="Basic and acidic residues" evidence="11">
    <location>
        <begin position="307"/>
        <end position="320"/>
    </location>
</feature>
<evidence type="ECO:0000256" key="6">
    <source>
        <dbReference type="ARBA" id="ARBA00022777"/>
    </source>
</evidence>
<keyword evidence="6" id="KW-0418">Kinase</keyword>
<feature type="compositionally biased region" description="Basic and acidic residues" evidence="11">
    <location>
        <begin position="202"/>
        <end position="213"/>
    </location>
</feature>
<dbReference type="EMBL" id="JAAALK010000086">
    <property type="protein sequence ID" value="KAG8082454.1"/>
    <property type="molecule type" value="Genomic_DNA"/>
</dbReference>
<keyword evidence="3" id="KW-0597">Phosphoprotein</keyword>
<evidence type="ECO:0000256" key="7">
    <source>
        <dbReference type="ARBA" id="ARBA00022840"/>
    </source>
</evidence>
<dbReference type="FunFam" id="1.10.510.10:FF:000211">
    <property type="entry name" value="Cyclin-dependent kinase G-2"/>
    <property type="match status" value="1"/>
</dbReference>
<dbReference type="FunFam" id="3.30.200.20:FF:000172">
    <property type="entry name" value="cyclin-dependent kinase G-2 isoform X1"/>
    <property type="match status" value="1"/>
</dbReference>
<proteinExistence type="inferred from homology"/>
<evidence type="ECO:0000256" key="11">
    <source>
        <dbReference type="SAM" id="MobiDB-lite"/>
    </source>
</evidence>
<evidence type="ECO:0000256" key="4">
    <source>
        <dbReference type="ARBA" id="ARBA00022679"/>
    </source>
</evidence>
<feature type="compositionally biased region" description="Basic and acidic residues" evidence="11">
    <location>
        <begin position="141"/>
        <end position="160"/>
    </location>
</feature>
<comment type="catalytic activity">
    <reaction evidence="9">
        <text>L-seryl-[protein] + ATP = O-phospho-L-seryl-[protein] + ADP + H(+)</text>
        <dbReference type="Rhea" id="RHEA:17989"/>
        <dbReference type="Rhea" id="RHEA-COMP:9863"/>
        <dbReference type="Rhea" id="RHEA-COMP:11604"/>
        <dbReference type="ChEBI" id="CHEBI:15378"/>
        <dbReference type="ChEBI" id="CHEBI:29999"/>
        <dbReference type="ChEBI" id="CHEBI:30616"/>
        <dbReference type="ChEBI" id="CHEBI:83421"/>
        <dbReference type="ChEBI" id="CHEBI:456216"/>
        <dbReference type="EC" id="2.7.11.22"/>
    </reaction>
</comment>
<accession>A0A8J5TA86</accession>
<evidence type="ECO:0000256" key="3">
    <source>
        <dbReference type="ARBA" id="ARBA00022553"/>
    </source>
</evidence>
<dbReference type="GO" id="GO:0005524">
    <property type="term" value="F:ATP binding"/>
    <property type="evidence" value="ECO:0007669"/>
    <property type="project" value="UniProtKB-KW"/>
</dbReference>
<dbReference type="PANTHER" id="PTHR24056">
    <property type="entry name" value="CELL DIVISION PROTEIN KINASE"/>
    <property type="match status" value="1"/>
</dbReference>
<comment type="similarity">
    <text evidence="1">Belongs to the protein kinase superfamily. CMGC Ser/Thr protein kinase family. CDC2/CDKX subfamily.</text>
</comment>
<dbReference type="GO" id="GO:0007346">
    <property type="term" value="P:regulation of mitotic cell cycle"/>
    <property type="evidence" value="ECO:0007669"/>
    <property type="project" value="TreeGrafter"/>
</dbReference>
<dbReference type="InterPro" id="IPR050108">
    <property type="entry name" value="CDK"/>
</dbReference>
<reference evidence="13" key="2">
    <citation type="submission" date="2021-02" db="EMBL/GenBank/DDBJ databases">
        <authorList>
            <person name="Kimball J.A."/>
            <person name="Haas M.W."/>
            <person name="Macchietto M."/>
            <person name="Kono T."/>
            <person name="Duquette J."/>
            <person name="Shao M."/>
        </authorList>
    </citation>
    <scope>NUCLEOTIDE SEQUENCE</scope>
    <source>
        <tissue evidence="13">Fresh leaf tissue</tissue>
    </source>
</reference>
<comment type="caution">
    <text evidence="13">The sequence shown here is derived from an EMBL/GenBank/DDBJ whole genome shotgun (WGS) entry which is preliminary data.</text>
</comment>
<reference evidence="13" key="1">
    <citation type="journal article" date="2021" name="bioRxiv">
        <title>Whole Genome Assembly and Annotation of Northern Wild Rice, Zizania palustris L., Supports a Whole Genome Duplication in the Zizania Genus.</title>
        <authorList>
            <person name="Haas M."/>
            <person name="Kono T."/>
            <person name="Macchietto M."/>
            <person name="Millas R."/>
            <person name="McGilp L."/>
            <person name="Shao M."/>
            <person name="Duquette J."/>
            <person name="Hirsch C.N."/>
            <person name="Kimball J."/>
        </authorList>
    </citation>
    <scope>NUCLEOTIDE SEQUENCE</scope>
    <source>
        <tissue evidence="13">Fresh leaf tissue</tissue>
    </source>
</reference>
<name>A0A8J5TA86_ZIZPA</name>
<keyword evidence="14" id="KW-1185">Reference proteome</keyword>
<protein>
    <recommendedName>
        <fullName evidence="12">Protein kinase domain-containing protein</fullName>
    </recommendedName>
</protein>
<dbReference type="AlphaFoldDB" id="A0A8J5TA86"/>
<evidence type="ECO:0000256" key="8">
    <source>
        <dbReference type="ARBA" id="ARBA00047811"/>
    </source>
</evidence>
<evidence type="ECO:0000256" key="2">
    <source>
        <dbReference type="ARBA" id="ARBA00022527"/>
    </source>
</evidence>
<dbReference type="InterPro" id="IPR000719">
    <property type="entry name" value="Prot_kinase_dom"/>
</dbReference>
<dbReference type="PROSITE" id="PS00108">
    <property type="entry name" value="PROTEIN_KINASE_ST"/>
    <property type="match status" value="1"/>
</dbReference>
<comment type="catalytic activity">
    <reaction evidence="10">
        <text>[DNA-directed RNA polymerase] + ATP = phospho-[DNA-directed RNA polymerase] + ADP + H(+)</text>
        <dbReference type="Rhea" id="RHEA:10216"/>
        <dbReference type="Rhea" id="RHEA-COMP:11321"/>
        <dbReference type="Rhea" id="RHEA-COMP:11322"/>
        <dbReference type="ChEBI" id="CHEBI:15378"/>
        <dbReference type="ChEBI" id="CHEBI:30616"/>
        <dbReference type="ChEBI" id="CHEBI:43176"/>
        <dbReference type="ChEBI" id="CHEBI:68546"/>
        <dbReference type="ChEBI" id="CHEBI:456216"/>
        <dbReference type="EC" id="2.7.11.23"/>
    </reaction>
</comment>
<feature type="compositionally biased region" description="Basic and acidic residues" evidence="11">
    <location>
        <begin position="43"/>
        <end position="52"/>
    </location>
</feature>
<dbReference type="OrthoDB" id="1732493at2759"/>
<feature type="domain" description="Protein kinase" evidence="12">
    <location>
        <begin position="366"/>
        <end position="657"/>
    </location>
</feature>
<feature type="region of interest" description="Disordered" evidence="11">
    <location>
        <begin position="201"/>
        <end position="350"/>
    </location>
</feature>
<keyword evidence="5" id="KW-0547">Nucleotide-binding</keyword>
<evidence type="ECO:0000256" key="9">
    <source>
        <dbReference type="ARBA" id="ARBA00048367"/>
    </source>
</evidence>
<evidence type="ECO:0000256" key="5">
    <source>
        <dbReference type="ARBA" id="ARBA00022741"/>
    </source>
</evidence>
<dbReference type="Pfam" id="PF00069">
    <property type="entry name" value="Pkinase"/>
    <property type="match status" value="1"/>
</dbReference>
<feature type="compositionally biased region" description="Polar residues" evidence="11">
    <location>
        <begin position="249"/>
        <end position="263"/>
    </location>
</feature>
<dbReference type="CDD" id="cd07843">
    <property type="entry name" value="STKc_CDC2L1"/>
    <property type="match status" value="1"/>
</dbReference>
<dbReference type="InterPro" id="IPR008271">
    <property type="entry name" value="Ser/Thr_kinase_AS"/>
</dbReference>
<dbReference type="GO" id="GO:0008353">
    <property type="term" value="F:RNA polymerase II CTD heptapeptide repeat kinase activity"/>
    <property type="evidence" value="ECO:0007669"/>
    <property type="project" value="UniProtKB-EC"/>
</dbReference>
<gene>
    <name evidence="13" type="ORF">GUJ93_ZPchr0014g47246</name>
</gene>
<keyword evidence="7" id="KW-0067">ATP-binding</keyword>
<sequence length="711" mass="80070">MAAGRHGGYRDYEARERELDAEASRRSKEQHHQQHLSGRHHRGDADSRRDGGRSTSRGGREFSNGHGHRRRSPPPKSRLSGRLGDREPGEVLSGSASDDSGGRPHRARENGVSGSSRDCESAVGVVAPSPTKKRKFSPIIWDRDSPKPIHSDASKGKKVVDSVPTELPPPPPLHPQDCVPERLAVEKSPMDVELAVGADSAEQLHENGESRVLEEEEEYSTLRNISTSRWAGANDDEEEGAVHRKKKSASPTYSASPTDTSELAQRKKALSPELGEVVASDISGGRTMSRSSDSGRLGADENEDLEVDKGDYMDVDREEAGDSDIVNHQSDTDFEYEERRSETPEPMKPPHRCINMLQSCRSVDEFERLNKINEGTYGVVYRARDKKNGEIVALKKVKMEKEREGFPLTSLREINILLSFHHPSIVDVKEVVVGSSLDSIFMVMEYMEHDLKGVMETMKQPYSQSEVKCLMLQLLEGVKYLHDNWVLHRDLKTSNLLLNNRGELKICDFGLSRQYGSPLKPYTQLVVTLWYRAPELLLGTKEYSTAIDMWSVGCIMAELLAKEPLFNGKTEFEQLDKIFRTLGTPNEKIWPGYAKLPGVRVNFVKQPYNRLRDKFPAASFSGRPNLSEAGFDLLNNLLTYDPEKRLSADAALQHEWFREVPLPKSKDFMPTFPALNELDRRTKRYLKSPDPLEEQRLRELQGNIGNRGLFG</sequence>
<dbReference type="GO" id="GO:0005634">
    <property type="term" value="C:nucleus"/>
    <property type="evidence" value="ECO:0007669"/>
    <property type="project" value="TreeGrafter"/>
</dbReference>
<dbReference type="PROSITE" id="PS50011">
    <property type="entry name" value="PROTEIN_KINASE_DOM"/>
    <property type="match status" value="1"/>
</dbReference>
<keyword evidence="4" id="KW-0808">Transferase</keyword>
<evidence type="ECO:0000313" key="14">
    <source>
        <dbReference type="Proteomes" id="UP000729402"/>
    </source>
</evidence>
<feature type="region of interest" description="Disordered" evidence="11">
    <location>
        <begin position="1"/>
        <end position="178"/>
    </location>
</feature>
<dbReference type="SMART" id="SM00220">
    <property type="entry name" value="S_TKc"/>
    <property type="match status" value="1"/>
</dbReference>
<dbReference type="Proteomes" id="UP000729402">
    <property type="component" value="Unassembled WGS sequence"/>
</dbReference>
<evidence type="ECO:0000256" key="1">
    <source>
        <dbReference type="ARBA" id="ARBA00006485"/>
    </source>
</evidence>
<evidence type="ECO:0000313" key="13">
    <source>
        <dbReference type="EMBL" id="KAG8082454.1"/>
    </source>
</evidence>
<evidence type="ECO:0000259" key="12">
    <source>
        <dbReference type="PROSITE" id="PS50011"/>
    </source>
</evidence>
<comment type="catalytic activity">
    <reaction evidence="8">
        <text>L-threonyl-[protein] + ATP = O-phospho-L-threonyl-[protein] + ADP + H(+)</text>
        <dbReference type="Rhea" id="RHEA:46608"/>
        <dbReference type="Rhea" id="RHEA-COMP:11060"/>
        <dbReference type="Rhea" id="RHEA-COMP:11605"/>
        <dbReference type="ChEBI" id="CHEBI:15378"/>
        <dbReference type="ChEBI" id="CHEBI:30013"/>
        <dbReference type="ChEBI" id="CHEBI:30616"/>
        <dbReference type="ChEBI" id="CHEBI:61977"/>
        <dbReference type="ChEBI" id="CHEBI:456216"/>
        <dbReference type="EC" id="2.7.11.22"/>
    </reaction>
</comment>
<dbReference type="GO" id="GO:0004693">
    <property type="term" value="F:cyclin-dependent protein serine/threonine kinase activity"/>
    <property type="evidence" value="ECO:0007669"/>
    <property type="project" value="UniProtKB-EC"/>
</dbReference>